<evidence type="ECO:0000313" key="2">
    <source>
        <dbReference type="EMBL" id="KAG2462539.1"/>
    </source>
</evidence>
<dbReference type="PANTHER" id="PTHR10666">
    <property type="entry name" value="UBIQUITIN"/>
    <property type="match status" value="1"/>
</dbReference>
<feature type="domain" description="Ubiquitin-like" evidence="1">
    <location>
        <begin position="204"/>
        <end position="279"/>
    </location>
</feature>
<feature type="domain" description="Ubiquitin-like" evidence="1">
    <location>
        <begin position="124"/>
        <end position="203"/>
    </location>
</feature>
<accession>A0A8X8BPU0</accession>
<dbReference type="PROSITE" id="PS50053">
    <property type="entry name" value="UBIQUITIN_2"/>
    <property type="match status" value="2"/>
</dbReference>
<organism evidence="2 3">
    <name type="scientific">Polypterus senegalus</name>
    <name type="common">Senegal bichir</name>
    <dbReference type="NCBI Taxonomy" id="55291"/>
    <lineage>
        <taxon>Eukaryota</taxon>
        <taxon>Metazoa</taxon>
        <taxon>Chordata</taxon>
        <taxon>Craniata</taxon>
        <taxon>Vertebrata</taxon>
        <taxon>Euteleostomi</taxon>
        <taxon>Actinopterygii</taxon>
        <taxon>Polypteriformes</taxon>
        <taxon>Polypteridae</taxon>
        <taxon>Polypterus</taxon>
    </lineage>
</organism>
<dbReference type="InterPro" id="IPR050158">
    <property type="entry name" value="Ubiquitin_ubiquitin-like"/>
</dbReference>
<dbReference type="Gene3D" id="3.10.20.90">
    <property type="entry name" value="Phosphatidylinositol 3-kinase Catalytic Subunit, Chain A, domain 1"/>
    <property type="match status" value="2"/>
</dbReference>
<comment type="caution">
    <text evidence="2">The sequence shown here is derived from an EMBL/GenBank/DDBJ whole genome shotgun (WGS) entry which is preliminary data.</text>
</comment>
<evidence type="ECO:0000259" key="1">
    <source>
        <dbReference type="PROSITE" id="PS50053"/>
    </source>
</evidence>
<dbReference type="FunFam" id="3.10.20.90:FF:000222">
    <property type="entry name" value="Polyubiquitin 5"/>
    <property type="match status" value="1"/>
</dbReference>
<proteinExistence type="predicted"/>
<reference evidence="2 3" key="1">
    <citation type="journal article" date="2021" name="Cell">
        <title>Tracing the genetic footprints of vertebrate landing in non-teleost ray-finned fishes.</title>
        <authorList>
            <person name="Bi X."/>
            <person name="Wang K."/>
            <person name="Yang L."/>
            <person name="Pan H."/>
            <person name="Jiang H."/>
            <person name="Wei Q."/>
            <person name="Fang M."/>
            <person name="Yu H."/>
            <person name="Zhu C."/>
            <person name="Cai Y."/>
            <person name="He Y."/>
            <person name="Gan X."/>
            <person name="Zeng H."/>
            <person name="Yu D."/>
            <person name="Zhu Y."/>
            <person name="Jiang H."/>
            <person name="Qiu Q."/>
            <person name="Yang H."/>
            <person name="Zhang Y.E."/>
            <person name="Wang W."/>
            <person name="Zhu M."/>
            <person name="He S."/>
            <person name="Zhang G."/>
        </authorList>
    </citation>
    <scope>NUCLEOTIDE SEQUENCE [LARGE SCALE GENOMIC DNA]</scope>
    <source>
        <strain evidence="2">Bchr_013</strain>
    </source>
</reference>
<dbReference type="InterPro" id="IPR019956">
    <property type="entry name" value="Ubiquitin_dom"/>
</dbReference>
<dbReference type="SMART" id="SM00213">
    <property type="entry name" value="UBQ"/>
    <property type="match status" value="2"/>
</dbReference>
<dbReference type="Pfam" id="PF00240">
    <property type="entry name" value="ubiquitin"/>
    <property type="match status" value="2"/>
</dbReference>
<evidence type="ECO:0000313" key="3">
    <source>
        <dbReference type="Proteomes" id="UP000886611"/>
    </source>
</evidence>
<dbReference type="InterPro" id="IPR029071">
    <property type="entry name" value="Ubiquitin-like_domsf"/>
</dbReference>
<dbReference type="SUPFAM" id="SSF54236">
    <property type="entry name" value="Ubiquitin-like"/>
    <property type="match status" value="2"/>
</dbReference>
<name>A0A8X8BPU0_POLSE</name>
<sequence length="279" mass="31302">MTEDDDAAIDLCTEASGMLCQIKRHHVFEIGKFPVRVLGVLKPANAILQSQSVDLCSASEVVSAALDSLKTSVRMTVGECHLLLRMSHIQQRRTRSKHLGQSVVISTLGHTDSDLSFESLEIPMELTVKFLNGKTYLMDVNPSITVKQLKQQIESRSGCPAQRMNLAVQNGSTNTLEKEDWRLDQYGLKPGTIVTVIITEPKPMQVFLKNDKGQTRTYEIQPGETVTDFKQKVYQGEKVPTDQMVLIYEGKQLENGRKMDDYNIQANTTIYLQLRLRGG</sequence>
<keyword evidence="3" id="KW-1185">Reference proteome</keyword>
<feature type="non-terminal residue" evidence="2">
    <location>
        <position position="1"/>
    </location>
</feature>
<protein>
    <submittedName>
        <fullName evidence="2">UBIQP protein</fullName>
    </submittedName>
</protein>
<dbReference type="PRINTS" id="PR00348">
    <property type="entry name" value="UBIQUITIN"/>
</dbReference>
<dbReference type="InterPro" id="IPR000626">
    <property type="entry name" value="Ubiquitin-like_dom"/>
</dbReference>
<gene>
    <name evidence="2" type="primary">Ubiqp_3</name>
    <name evidence="2" type="ORF">GTO96_0001762</name>
</gene>
<dbReference type="EMBL" id="JAATIS010004040">
    <property type="protein sequence ID" value="KAG2462539.1"/>
    <property type="molecule type" value="Genomic_DNA"/>
</dbReference>
<dbReference type="AlphaFoldDB" id="A0A8X8BPU0"/>
<dbReference type="Proteomes" id="UP000886611">
    <property type="component" value="Unassembled WGS sequence"/>
</dbReference>
<feature type="non-terminal residue" evidence="2">
    <location>
        <position position="279"/>
    </location>
</feature>